<keyword evidence="5" id="KW-1185">Reference proteome</keyword>
<dbReference type="STRING" id="2316362.A0A4Q2DZ58"/>
<proteinExistence type="inferred from homology"/>
<dbReference type="OrthoDB" id="78088at2759"/>
<evidence type="ECO:0000256" key="2">
    <source>
        <dbReference type="SAM" id="MobiDB-lite"/>
    </source>
</evidence>
<evidence type="ECO:0000313" key="5">
    <source>
        <dbReference type="Proteomes" id="UP000290288"/>
    </source>
</evidence>
<sequence>MPPTTYGKRSVKRKNTVEGDDHSSTVVVASTSTALVEGRSDGEDDEILLQPPKNATQKKRRIEAMKPSRDAIKSQKIPSPVHESTEDEDAEAPKSKVTRTYGTPKKAGPTVSRASPPARLALPQPSFSSSAVPPSKQGNSLNSPATPSKLAKRMLGRSKTDTSLTESQKSPLSPLDKRTPSLPILPSAIQNTLLLPSSPSRSLSRTNTILEDSSAIQPAGVSSSNPLISLPAPPPLAGTSKTLSRTYAGRSRSYLATAAPELNADGTLDDPDEARESYSSLRMRWGVDESEDDPYYHLDNSQTATGDESSQPPSPRKGTRTHGNRGGGNRSTVSTPLASPSRHRDKGGKANGSQLPRPPPLPSNMMNPLKSITELRNKGESRRFLDEVAYLLDGMAKSQGAGLIRASALEMVTKLCDSEFFRKAKAADVFAKVYDLFIHAGVGRGDKRVIKVLDTLFIFFVVLISKDSPSLAELATHIPDNRQSSPVTSNAKGKGKAGSEDTSQPLVDILFSILHATCTTTSDPLVLVAPSKENAYTDTQLRAAGLGKKEKSTMVNILSIVRGKSRVFPLGTKIGTPLLITHILQSISPSLIPQHHLPALLESLRESLTPLHVWGEGTSSNLELELDVDFENVFAHLRLLDLYLLGQWEPSNEDSQSQSQDSSANDEALLEARQAWLVDGLVMLGIYAEAALQRDQKTTVFEGAIKCLESVLRVLVSVTHGDDGWGRSVVIESARGLPFLLRVAAKSGEEVERGRVGAVSSVVKKEEMEEGDELGEEEDHASATVSHRERKARALDRLCLSLALLTNLVQAVENVKDLIRETYLDPTCRLRKASALELLVQLYVRQQTDLAVKKEDDDDDEEKIQMDADASFLRGHLAVLFGLLMQGNKRNQGALQEMLPGGQSKSEIKIKLNRLVDQARQFVTFFTVVLGQENGEQETRRLEDRERESSSRVAKEVVEFLGRLRDGA</sequence>
<comment type="caution">
    <text evidence="4">The sequence shown here is derived from an EMBL/GenBank/DDBJ whole genome shotgun (WGS) entry which is preliminary data.</text>
</comment>
<feature type="compositionally biased region" description="Polar residues" evidence="2">
    <location>
        <begin position="482"/>
        <end position="491"/>
    </location>
</feature>
<reference evidence="4 5" key="1">
    <citation type="submission" date="2019-01" db="EMBL/GenBank/DDBJ databases">
        <title>Draft genome sequence of Psathyrella aberdarensis IHI B618.</title>
        <authorList>
            <person name="Buettner E."/>
            <person name="Kellner H."/>
        </authorList>
    </citation>
    <scope>NUCLEOTIDE SEQUENCE [LARGE SCALE GENOMIC DNA]</scope>
    <source>
        <strain evidence="4 5">IHI B618</strain>
    </source>
</reference>
<protein>
    <recommendedName>
        <fullName evidence="3">Wings apart-like protein C-terminal domain-containing protein</fullName>
    </recommendedName>
</protein>
<feature type="compositionally biased region" description="Low complexity" evidence="2">
    <location>
        <begin position="24"/>
        <end position="34"/>
    </location>
</feature>
<accession>A0A4Q2DZ58</accession>
<dbReference type="Gene3D" id="1.25.10.10">
    <property type="entry name" value="Leucine-rich Repeat Variant"/>
    <property type="match status" value="2"/>
</dbReference>
<dbReference type="PANTHER" id="PTHR22100">
    <property type="entry name" value="WINGS APART-LIKE PROTEIN HOMOLOG"/>
    <property type="match status" value="1"/>
</dbReference>
<feature type="region of interest" description="Disordered" evidence="2">
    <location>
        <begin position="216"/>
        <end position="242"/>
    </location>
</feature>
<gene>
    <name evidence="4" type="ORF">EST38_g1009</name>
</gene>
<comment type="similarity">
    <text evidence="1">Belongs to the WAPL family.</text>
</comment>
<feature type="region of interest" description="Disordered" evidence="2">
    <location>
        <begin position="1"/>
        <end position="184"/>
    </location>
</feature>
<dbReference type="Proteomes" id="UP000290288">
    <property type="component" value="Unassembled WGS sequence"/>
</dbReference>
<dbReference type="AlphaFoldDB" id="A0A4Q2DZ58"/>
<evidence type="ECO:0000313" key="4">
    <source>
        <dbReference type="EMBL" id="RXW24842.1"/>
    </source>
</evidence>
<name>A0A4Q2DZ58_9AGAR</name>
<feature type="compositionally biased region" description="Basic and acidic residues" evidence="2">
    <location>
        <begin position="62"/>
        <end position="73"/>
    </location>
</feature>
<dbReference type="Pfam" id="PF07814">
    <property type="entry name" value="WAPL"/>
    <property type="match status" value="1"/>
</dbReference>
<feature type="region of interest" description="Disordered" evidence="2">
    <location>
        <begin position="482"/>
        <end position="501"/>
    </location>
</feature>
<dbReference type="PANTHER" id="PTHR22100:SF13">
    <property type="entry name" value="WINGS APART-LIKE PROTEIN HOMOLOG"/>
    <property type="match status" value="1"/>
</dbReference>
<evidence type="ECO:0000256" key="1">
    <source>
        <dbReference type="ARBA" id="ARBA00006854"/>
    </source>
</evidence>
<dbReference type="InterPro" id="IPR039874">
    <property type="entry name" value="WAPL"/>
</dbReference>
<dbReference type="EMBL" id="SDEE01000013">
    <property type="protein sequence ID" value="RXW24842.1"/>
    <property type="molecule type" value="Genomic_DNA"/>
</dbReference>
<feature type="compositionally biased region" description="Polar residues" evidence="2">
    <location>
        <begin position="299"/>
        <end position="311"/>
    </location>
</feature>
<feature type="domain" description="Wings apart-like protein C-terminal" evidence="3">
    <location>
        <begin position="369"/>
        <end position="433"/>
    </location>
</feature>
<evidence type="ECO:0000259" key="3">
    <source>
        <dbReference type="Pfam" id="PF07814"/>
    </source>
</evidence>
<dbReference type="InterPro" id="IPR022771">
    <property type="entry name" value="WAPL_C"/>
</dbReference>
<feature type="region of interest" description="Disordered" evidence="2">
    <location>
        <begin position="284"/>
        <end position="368"/>
    </location>
</feature>
<feature type="compositionally biased region" description="Polar residues" evidence="2">
    <location>
        <begin position="125"/>
        <end position="146"/>
    </location>
</feature>
<organism evidence="4 5">
    <name type="scientific">Candolleomyces aberdarensis</name>
    <dbReference type="NCBI Taxonomy" id="2316362"/>
    <lineage>
        <taxon>Eukaryota</taxon>
        <taxon>Fungi</taxon>
        <taxon>Dikarya</taxon>
        <taxon>Basidiomycota</taxon>
        <taxon>Agaricomycotina</taxon>
        <taxon>Agaricomycetes</taxon>
        <taxon>Agaricomycetidae</taxon>
        <taxon>Agaricales</taxon>
        <taxon>Agaricineae</taxon>
        <taxon>Psathyrellaceae</taxon>
        <taxon>Candolleomyces</taxon>
    </lineage>
</organism>
<dbReference type="InterPro" id="IPR011989">
    <property type="entry name" value="ARM-like"/>
</dbReference>
<feature type="compositionally biased region" description="Polar residues" evidence="2">
    <location>
        <begin position="161"/>
        <end position="171"/>
    </location>
</feature>